<evidence type="ECO:0000256" key="1">
    <source>
        <dbReference type="SAM" id="MobiDB-lite"/>
    </source>
</evidence>
<reference evidence="3" key="1">
    <citation type="submission" date="2016-11" db="UniProtKB">
        <authorList>
            <consortium name="WormBaseParasite"/>
        </authorList>
    </citation>
    <scope>IDENTIFICATION</scope>
</reference>
<protein>
    <submittedName>
        <fullName evidence="3">GntR family transcriptional regulator</fullName>
    </submittedName>
</protein>
<proteinExistence type="predicted"/>
<evidence type="ECO:0000313" key="3">
    <source>
        <dbReference type="WBParaSite" id="maker-unitig_43639-snap-gene-0.4-mRNA-1"/>
    </source>
</evidence>
<dbReference type="AlphaFoldDB" id="A0A1I8FPU0"/>
<organism evidence="2 3">
    <name type="scientific">Macrostomum lignano</name>
    <dbReference type="NCBI Taxonomy" id="282301"/>
    <lineage>
        <taxon>Eukaryota</taxon>
        <taxon>Metazoa</taxon>
        <taxon>Spiralia</taxon>
        <taxon>Lophotrochozoa</taxon>
        <taxon>Platyhelminthes</taxon>
        <taxon>Rhabditophora</taxon>
        <taxon>Macrostomorpha</taxon>
        <taxon>Macrostomida</taxon>
        <taxon>Macrostomidae</taxon>
        <taxon>Macrostomum</taxon>
    </lineage>
</organism>
<feature type="region of interest" description="Disordered" evidence="1">
    <location>
        <begin position="1"/>
        <end position="56"/>
    </location>
</feature>
<evidence type="ECO:0000313" key="2">
    <source>
        <dbReference type="Proteomes" id="UP000095280"/>
    </source>
</evidence>
<sequence length="85" mass="9134">MASRPASARSRKSASGAEPAADQPQASSAKSRSHRPRRRRCEDWVGQSRGQLAAVRPTPTIRQLLRSRTAGELVELGSQAAIMPA</sequence>
<name>A0A1I8FPU0_9PLAT</name>
<keyword evidence="2" id="KW-1185">Reference proteome</keyword>
<accession>A0A1I8FPU0</accession>
<dbReference type="WBParaSite" id="maker-unitig_43639-snap-gene-0.4-mRNA-1">
    <property type="protein sequence ID" value="maker-unitig_43639-snap-gene-0.4-mRNA-1"/>
    <property type="gene ID" value="maker-unitig_43639-snap-gene-0.4"/>
</dbReference>
<feature type="compositionally biased region" description="Low complexity" evidence="1">
    <location>
        <begin position="1"/>
        <end position="17"/>
    </location>
</feature>
<dbReference type="Proteomes" id="UP000095280">
    <property type="component" value="Unplaced"/>
</dbReference>